<evidence type="ECO:0000313" key="2">
    <source>
        <dbReference type="Proteomes" id="UP000002899"/>
    </source>
</evidence>
<reference evidence="1 2" key="2">
    <citation type="journal article" date="2013" name="PLoS ONE">
        <title>Whole genome mapping and re-organization of the nuclear and mitochondrial genomes of Babesia microti isolates.</title>
        <authorList>
            <person name="Cornillot E."/>
            <person name="Dassouli A."/>
            <person name="Garg A."/>
            <person name="Pachikara N."/>
            <person name="Randazzo S."/>
            <person name="Depoix D."/>
            <person name="Carcy B."/>
            <person name="Delbecq S."/>
            <person name="Frutos R."/>
            <person name="Silva J.C."/>
            <person name="Sutton R."/>
            <person name="Krause P.J."/>
            <person name="Mamoun C.B."/>
        </authorList>
    </citation>
    <scope>NUCLEOTIDE SEQUENCE [LARGE SCALE GENOMIC DNA]</scope>
    <source>
        <strain evidence="1 2">RI</strain>
    </source>
</reference>
<dbReference type="GO" id="GO:0030897">
    <property type="term" value="C:HOPS complex"/>
    <property type="evidence" value="ECO:0007669"/>
    <property type="project" value="TreeGrafter"/>
</dbReference>
<dbReference type="PANTHER" id="PTHR12811">
    <property type="entry name" value="VACUOLAR PROTEIN SORTING VPS16"/>
    <property type="match status" value="1"/>
</dbReference>
<protein>
    <submittedName>
        <fullName evidence="1">Uncharacterized protein</fullName>
    </submittedName>
</protein>
<dbReference type="Proteomes" id="UP000002899">
    <property type="component" value="Chromosome III"/>
</dbReference>
<dbReference type="GO" id="GO:0003779">
    <property type="term" value="F:actin binding"/>
    <property type="evidence" value="ECO:0007669"/>
    <property type="project" value="TreeGrafter"/>
</dbReference>
<proteinExistence type="predicted"/>
<dbReference type="GO" id="GO:0042144">
    <property type="term" value="P:vacuole fusion, non-autophagic"/>
    <property type="evidence" value="ECO:0007669"/>
    <property type="project" value="TreeGrafter"/>
</dbReference>
<name>A0A1R4ABH3_BABMR</name>
<dbReference type="GeneID" id="24424955"/>
<dbReference type="GO" id="GO:0016197">
    <property type="term" value="P:endosomal transport"/>
    <property type="evidence" value="ECO:0007669"/>
    <property type="project" value="TreeGrafter"/>
</dbReference>
<dbReference type="GO" id="GO:0006886">
    <property type="term" value="P:intracellular protein transport"/>
    <property type="evidence" value="ECO:0007669"/>
    <property type="project" value="InterPro"/>
</dbReference>
<sequence length="864" mass="97308">MYNMDISHWYNFTGTEWFNDWVTNDRHSKLIRASSHGGLISVLTFGEGVSRKLRIFSGTGSLLMSIQWVVKWMLDAGWTHTLHFVTLLSNGTVRICTLNAKRRQQFTLPFRPIAGKVFQGGFLLFETNGMVHFVSYQNIECLTHERLCSLGQIHLIHGEIPIAIVTQRSLFSNNSINHGDSMDSTSICFSLTTCHKNLIVCKAISNLPSSLVSTSKHLGFVVRNGLLDFYKSLIAVSNEDNLHIYTIDLQKFDEIIHTYTIKLDIIPNSIFIATSYILLNTDNQMYIKHYGQNHRLTTANSFVDNNSLSEDNMLSNTLMCSDDDFYAIGPSSECHIIGFYYSPMEYTDDTNTCKQMNDGQLDISCLSTGESVECEEGIRLLYPLIGEVWLVRSGMGWYKQITDNIENTSYRLLQAYKTFSKDSSEAFTLKINFGEAIYGCIQAAAATLDPALAGLYLEAAVLGRKLNGFAQLSNISNFTTSSSDLNNKFEYNVTNKSISNSVIKDSVNEKYSDHVNVINGCQVDIDKLWASTCGWLRIIHTLAKSPLDQHLTVTEGNSITIERLCEIISARGYPKIAFTISKFSNCSPHLAYHQYAISEILDSSHLPDNDVISAVLNTPVHILPDGVFAKLSKIAASPPFSRNTLALSLYEKERCPYAKAALVNTIVNNDVKITHFPTDLIRIMIQTGIKLPLYYRHYSSKSDLKNCQRMLERMGSNDDAAKNATAIGYSCRNMNKEAKNWFGYSQNFSKASKNQLLHQSTDEMMAMLKHDKQYSSLMDLIFDLFMKNDHSTAMNLASDLGVSRKRLGVCLISSCIFKKDLSILNKYLKDKRVDIPQDLLQQAYGQVDVDAQTDESGSFFKLWK</sequence>
<dbReference type="GO" id="GO:0005768">
    <property type="term" value="C:endosome"/>
    <property type="evidence" value="ECO:0007669"/>
    <property type="project" value="TreeGrafter"/>
</dbReference>
<evidence type="ECO:0000313" key="1">
    <source>
        <dbReference type="EMBL" id="SJK86362.1"/>
    </source>
</evidence>
<dbReference type="EMBL" id="LN871598">
    <property type="protein sequence ID" value="SJK86362.1"/>
    <property type="molecule type" value="Genomic_DNA"/>
</dbReference>
<dbReference type="AlphaFoldDB" id="A0A1R4ABH3"/>
<dbReference type="VEuPathDB" id="PiroplasmaDB:BMR1_03g01600"/>
<dbReference type="RefSeq" id="XP_012648930.2">
    <property type="nucleotide sequence ID" value="XM_012793476.2"/>
</dbReference>
<dbReference type="InterPro" id="IPR016534">
    <property type="entry name" value="VPS16"/>
</dbReference>
<organism evidence="1 2">
    <name type="scientific">Babesia microti (strain RI)</name>
    <dbReference type="NCBI Taxonomy" id="1133968"/>
    <lineage>
        <taxon>Eukaryota</taxon>
        <taxon>Sar</taxon>
        <taxon>Alveolata</taxon>
        <taxon>Apicomplexa</taxon>
        <taxon>Aconoidasida</taxon>
        <taxon>Piroplasmida</taxon>
        <taxon>Babesiidae</taxon>
        <taxon>Babesia</taxon>
    </lineage>
</organism>
<dbReference type="PANTHER" id="PTHR12811:SF0">
    <property type="entry name" value="VACUOLAR PROTEIN SORTING-ASSOCIATED PROTEIN 16 HOMOLOG"/>
    <property type="match status" value="1"/>
</dbReference>
<reference evidence="1 2" key="3">
    <citation type="journal article" date="2016" name="Sci. Rep.">
        <title>Genome-wide diversity and gene expression profiling of Babesia microti isolates identify polymorphic genes that mediate host-pathogen interactions.</title>
        <authorList>
            <person name="Silva J.C."/>
            <person name="Cornillot E."/>
            <person name="McCracken C."/>
            <person name="Usmani-Brown S."/>
            <person name="Dwivedi A."/>
            <person name="Ifeonu O.O."/>
            <person name="Crabtree J."/>
            <person name="Gotia H.T."/>
            <person name="Virji A.Z."/>
            <person name="Reynes C."/>
            <person name="Colinge J."/>
            <person name="Kumar V."/>
            <person name="Lawres L."/>
            <person name="Pazzi J.E."/>
            <person name="Pablo J.V."/>
            <person name="Hung C."/>
            <person name="Brancato J."/>
            <person name="Kumari P."/>
            <person name="Orvis J."/>
            <person name="Tretina K."/>
            <person name="Chibucos M."/>
            <person name="Ott S."/>
            <person name="Sadzewicz L."/>
            <person name="Sengamalay N."/>
            <person name="Shetty A.C."/>
            <person name="Su Q."/>
            <person name="Tallon L."/>
            <person name="Fraser C.M."/>
            <person name="Frutos R."/>
            <person name="Molina D.M."/>
            <person name="Krause P.J."/>
            <person name="Ben Mamoun C."/>
        </authorList>
    </citation>
    <scope>NUCLEOTIDE SEQUENCE [LARGE SCALE GENOMIC DNA]</scope>
    <source>
        <strain evidence="1 2">RI</strain>
    </source>
</reference>
<accession>A0A1R4ABH3</accession>
<dbReference type="GO" id="GO:0005765">
    <property type="term" value="C:lysosomal membrane"/>
    <property type="evidence" value="ECO:0007669"/>
    <property type="project" value="TreeGrafter"/>
</dbReference>
<keyword evidence="2" id="KW-1185">Reference proteome</keyword>
<reference evidence="1 2" key="1">
    <citation type="journal article" date="2012" name="Nucleic Acids Res.">
        <title>Sequencing of the smallest Apicomplexan genome from the human pathogen Babesia microti.</title>
        <authorList>
            <person name="Cornillot E."/>
            <person name="Hadj-Kaddour K."/>
            <person name="Dassouli A."/>
            <person name="Noel B."/>
            <person name="Ranwez V."/>
            <person name="Vacherie B."/>
            <person name="Augagneur Y."/>
            <person name="Bres V."/>
            <person name="Duclos A."/>
            <person name="Randazzo S."/>
            <person name="Carcy B."/>
            <person name="Debierre-Grockiego F."/>
            <person name="Delbecq S."/>
            <person name="Moubri-Menage K."/>
            <person name="Shams-Eldin H."/>
            <person name="Usmani-Brown S."/>
            <person name="Bringaud F."/>
            <person name="Wincker P."/>
            <person name="Vivares C.P."/>
            <person name="Schwarz R.T."/>
            <person name="Schetters T.P."/>
            <person name="Krause P.J."/>
            <person name="Gorenflot A."/>
            <person name="Berry V."/>
            <person name="Barbe V."/>
            <person name="Ben Mamoun C."/>
        </authorList>
    </citation>
    <scope>NUCLEOTIDE SEQUENCE [LARGE SCALE GENOMIC DNA]</scope>
    <source>
        <strain evidence="1 2">RI</strain>
    </source>
</reference>
<dbReference type="KEGG" id="bmic:BMR1_03g01600"/>